<reference evidence="1 2" key="1">
    <citation type="submission" date="2019-03" db="EMBL/GenBank/DDBJ databases">
        <title>Bacteriophages that Target Cytolytic Enterococcus faecalis Reduce Features of Ethanol-induced Liver Disease.</title>
        <authorList>
            <person name="Fouts D.E."/>
            <person name="Duan Y."/>
            <person name="White R.C."/>
            <person name="Nguyen K."/>
            <person name="Singh I."/>
            <person name="Schnabl B."/>
        </authorList>
    </citation>
    <scope>NUCLEOTIDE SEQUENCE [LARGE SCALE GENOMIC DNA]</scope>
</reference>
<sequence length="84" mass="9455">MNTQFVIRKYDEEYEVYLYYTAGLKLNSWSSNVSHAQAFTMKDSAVNRKGTLARILAQKGEYGILDVIPVNVSFSIINGGSHYA</sequence>
<proteinExistence type="predicted"/>
<keyword evidence="2" id="KW-1185">Reference proteome</keyword>
<evidence type="ECO:0000313" key="2">
    <source>
        <dbReference type="Proteomes" id="UP000297011"/>
    </source>
</evidence>
<dbReference type="Proteomes" id="UP000297011">
    <property type="component" value="Segment"/>
</dbReference>
<evidence type="ECO:0000313" key="1">
    <source>
        <dbReference type="EMBL" id="QBZ70064.1"/>
    </source>
</evidence>
<accession>A0A4D6DV32</accession>
<organism evidence="1 2">
    <name type="scientific">Enterococcus phage vB_EfaM_Ef2.3</name>
    <dbReference type="NCBI Taxonomy" id="2546634"/>
    <lineage>
        <taxon>Viruses</taxon>
        <taxon>Duplodnaviria</taxon>
        <taxon>Heunggongvirae</taxon>
        <taxon>Uroviricota</taxon>
        <taxon>Caudoviricetes</taxon>
        <taxon>Herelleviridae</taxon>
        <taxon>Brockvirinae</taxon>
        <taxon>Kochikohdavirus</taxon>
        <taxon>Kochikohdavirus Ef23</taxon>
    </lineage>
</organism>
<dbReference type="EMBL" id="MK721192">
    <property type="protein sequence ID" value="QBZ70064.1"/>
    <property type="molecule type" value="Genomic_DNA"/>
</dbReference>
<protein>
    <submittedName>
        <fullName evidence="1">Uncharacterized protein</fullName>
    </submittedName>
</protein>
<name>A0A4D6DV32_9CAUD</name>